<evidence type="ECO:0000256" key="2">
    <source>
        <dbReference type="SAM" id="MobiDB-lite"/>
    </source>
</evidence>
<dbReference type="Pfam" id="PF07690">
    <property type="entry name" value="MFS_1"/>
    <property type="match status" value="1"/>
</dbReference>
<feature type="domain" description="Major facilitator superfamily (MFS) profile" evidence="4">
    <location>
        <begin position="37"/>
        <end position="470"/>
    </location>
</feature>
<feature type="transmembrane region" description="Helical" evidence="3">
    <location>
        <begin position="377"/>
        <end position="399"/>
    </location>
</feature>
<dbReference type="SUPFAM" id="SSF103473">
    <property type="entry name" value="MFS general substrate transporter"/>
    <property type="match status" value="1"/>
</dbReference>
<feature type="transmembrane region" description="Helical" evidence="3">
    <location>
        <begin position="321"/>
        <end position="340"/>
    </location>
</feature>
<feature type="transmembrane region" description="Helical" evidence="3">
    <location>
        <begin position="194"/>
        <end position="213"/>
    </location>
</feature>
<dbReference type="Proteomes" id="UP001208570">
    <property type="component" value="Unassembled WGS sequence"/>
</dbReference>
<dbReference type="InterPro" id="IPR011701">
    <property type="entry name" value="MFS"/>
</dbReference>
<gene>
    <name evidence="5" type="ORF">LSH36_183g01093</name>
</gene>
<keyword evidence="3" id="KW-0812">Transmembrane</keyword>
<protein>
    <recommendedName>
        <fullName evidence="4">Major facilitator superfamily (MFS) profile domain-containing protein</fullName>
    </recommendedName>
</protein>
<dbReference type="InterPro" id="IPR050327">
    <property type="entry name" value="Proton-linked_MCT"/>
</dbReference>
<dbReference type="EMBL" id="JAODUP010000183">
    <property type="protein sequence ID" value="KAK2157875.1"/>
    <property type="molecule type" value="Genomic_DNA"/>
</dbReference>
<evidence type="ECO:0000256" key="1">
    <source>
        <dbReference type="ARBA" id="ARBA00004141"/>
    </source>
</evidence>
<feature type="transmembrane region" description="Helical" evidence="3">
    <location>
        <begin position="35"/>
        <end position="55"/>
    </location>
</feature>
<accession>A0AAD9JTE3</accession>
<comment type="caution">
    <text evidence="5">The sequence shown here is derived from an EMBL/GenBank/DDBJ whole genome shotgun (WGS) entry which is preliminary data.</text>
</comment>
<evidence type="ECO:0000259" key="4">
    <source>
        <dbReference type="PROSITE" id="PS50850"/>
    </source>
</evidence>
<feature type="transmembrane region" description="Helical" evidence="3">
    <location>
        <begin position="163"/>
        <end position="182"/>
    </location>
</feature>
<keyword evidence="6" id="KW-1185">Reference proteome</keyword>
<dbReference type="InterPro" id="IPR036259">
    <property type="entry name" value="MFS_trans_sf"/>
</dbReference>
<proteinExistence type="predicted"/>
<dbReference type="AlphaFoldDB" id="A0AAD9JTE3"/>
<feature type="transmembrane region" description="Helical" evidence="3">
    <location>
        <begin position="105"/>
        <end position="124"/>
    </location>
</feature>
<evidence type="ECO:0000313" key="6">
    <source>
        <dbReference type="Proteomes" id="UP001208570"/>
    </source>
</evidence>
<feature type="transmembrane region" description="Helical" evidence="3">
    <location>
        <begin position="352"/>
        <end position="371"/>
    </location>
</feature>
<dbReference type="CDD" id="cd17352">
    <property type="entry name" value="MFS_MCT_SLC16"/>
    <property type="match status" value="1"/>
</dbReference>
<feature type="transmembrane region" description="Helical" evidence="3">
    <location>
        <begin position="411"/>
        <end position="432"/>
    </location>
</feature>
<feature type="transmembrane region" description="Helical" evidence="3">
    <location>
        <begin position="444"/>
        <end position="464"/>
    </location>
</feature>
<feature type="compositionally biased region" description="Basic and acidic residues" evidence="2">
    <location>
        <begin position="15"/>
        <end position="25"/>
    </location>
</feature>
<dbReference type="PANTHER" id="PTHR11360">
    <property type="entry name" value="MONOCARBOXYLATE TRANSPORTER"/>
    <property type="match status" value="1"/>
</dbReference>
<reference evidence="5" key="1">
    <citation type="journal article" date="2023" name="Mol. Biol. Evol.">
        <title>Third-Generation Sequencing Reveals the Adaptive Role of the Epigenome in Three Deep-Sea Polychaetes.</title>
        <authorList>
            <person name="Perez M."/>
            <person name="Aroh O."/>
            <person name="Sun Y."/>
            <person name="Lan Y."/>
            <person name="Juniper S.K."/>
            <person name="Young C.R."/>
            <person name="Angers B."/>
            <person name="Qian P.Y."/>
        </authorList>
    </citation>
    <scope>NUCLEOTIDE SEQUENCE</scope>
    <source>
        <strain evidence="5">P08H-3</strain>
    </source>
</reference>
<feature type="compositionally biased region" description="Polar residues" evidence="2">
    <location>
        <begin position="1"/>
        <end position="14"/>
    </location>
</feature>
<dbReference type="GO" id="GO:0008028">
    <property type="term" value="F:monocarboxylic acid transmembrane transporter activity"/>
    <property type="evidence" value="ECO:0007669"/>
    <property type="project" value="TreeGrafter"/>
</dbReference>
<dbReference type="InterPro" id="IPR020846">
    <property type="entry name" value="MFS_dom"/>
</dbReference>
<evidence type="ECO:0000313" key="5">
    <source>
        <dbReference type="EMBL" id="KAK2157875.1"/>
    </source>
</evidence>
<dbReference type="PANTHER" id="PTHR11360:SF284">
    <property type="entry name" value="EG:103B4.3 PROTEIN-RELATED"/>
    <property type="match status" value="1"/>
</dbReference>
<feature type="region of interest" description="Disordered" evidence="2">
    <location>
        <begin position="1"/>
        <end position="25"/>
    </location>
</feature>
<dbReference type="PROSITE" id="PS50850">
    <property type="entry name" value="MFS"/>
    <property type="match status" value="1"/>
</dbReference>
<keyword evidence="3" id="KW-1133">Transmembrane helix</keyword>
<keyword evidence="3" id="KW-0472">Membrane</keyword>
<feature type="transmembrane region" description="Helical" evidence="3">
    <location>
        <begin position="286"/>
        <end position="309"/>
    </location>
</feature>
<feature type="transmembrane region" description="Helical" evidence="3">
    <location>
        <begin position="75"/>
        <end position="93"/>
    </location>
</feature>
<organism evidence="5 6">
    <name type="scientific">Paralvinella palmiformis</name>
    <dbReference type="NCBI Taxonomy" id="53620"/>
    <lineage>
        <taxon>Eukaryota</taxon>
        <taxon>Metazoa</taxon>
        <taxon>Spiralia</taxon>
        <taxon>Lophotrochozoa</taxon>
        <taxon>Annelida</taxon>
        <taxon>Polychaeta</taxon>
        <taxon>Sedentaria</taxon>
        <taxon>Canalipalpata</taxon>
        <taxon>Terebellida</taxon>
        <taxon>Terebelliformia</taxon>
        <taxon>Alvinellidae</taxon>
        <taxon>Paralvinella</taxon>
    </lineage>
</organism>
<name>A0AAD9JTE3_9ANNE</name>
<comment type="subcellular location">
    <subcellularLocation>
        <location evidence="1">Membrane</location>
        <topology evidence="1">Multi-pass membrane protein</topology>
    </subcellularLocation>
</comment>
<dbReference type="Gene3D" id="1.20.1250.20">
    <property type="entry name" value="MFS general substrate transporter like domains"/>
    <property type="match status" value="1"/>
</dbReference>
<dbReference type="GO" id="GO:0016020">
    <property type="term" value="C:membrane"/>
    <property type="evidence" value="ECO:0007669"/>
    <property type="project" value="UniProtKB-SubCell"/>
</dbReference>
<evidence type="ECO:0000256" key="3">
    <source>
        <dbReference type="SAM" id="Phobius"/>
    </source>
</evidence>
<sequence length="506" mass="54557">MTVQEDSCQQNEIQQSEKKTSDHQSSRIHTDVDGFYAWIIAMTSFFGHLMVYGILYSSGVFYEMFREIFDGSSSVFSLIASLSTAFTFGFSPIPGLLMNKYGHRAITMIGGLVAGIGLGLSAYATNVYYLAASFGVITGIGFGTAYLALISIVPLYFVKHRSLALGVVVSGSGLGTVVYPLIIRTLVHSYGIRGALLITGGITMNICVCGALMRPPKVGTAATSSKESPKKCDSHKRHPTVILKRFSKISPEEMNSNKTETSSAFSNSLKGKTRASSLNLHIFKKVGFLLLCLNNLFFLFGLSIVYVHLTAYSTRKMDEDAASMLVFVVGISNLVGRPCYGLFAKIRNCPRMLYAVSFSLCGVVVVLVPLIEGVISLMILAAAFGFLSAAIGPLLPLILTDFLGMELFSSAFGYLLVFEAVGSLCGPPVSGWLFDVLQRYPPSFYLGGATIGAAGLMIFIPHFVCSPNDKIPMDDIAVDVETGTKAKASQWSTASLEGNYIPEHSL</sequence>
<feature type="transmembrane region" description="Helical" evidence="3">
    <location>
        <begin position="130"/>
        <end position="156"/>
    </location>
</feature>